<feature type="transmembrane region" description="Helical" evidence="1">
    <location>
        <begin position="89"/>
        <end position="109"/>
    </location>
</feature>
<feature type="transmembrane region" description="Helical" evidence="1">
    <location>
        <begin position="174"/>
        <end position="201"/>
    </location>
</feature>
<feature type="transmembrane region" description="Helical" evidence="1">
    <location>
        <begin position="33"/>
        <end position="63"/>
    </location>
</feature>
<keyword evidence="1" id="KW-0812">Transmembrane</keyword>
<evidence type="ECO:0000313" key="3">
    <source>
        <dbReference type="Proteomes" id="UP000236655"/>
    </source>
</evidence>
<evidence type="ECO:0000313" key="2">
    <source>
        <dbReference type="EMBL" id="AUR52653.1"/>
    </source>
</evidence>
<keyword evidence="3" id="KW-1185">Reference proteome</keyword>
<accession>A0A2I7N868</accession>
<dbReference type="RefSeq" id="WP_102951941.1">
    <property type="nucleotide sequence ID" value="NZ_CP024847.1"/>
</dbReference>
<keyword evidence="1" id="KW-0472">Membrane</keyword>
<dbReference type="AlphaFoldDB" id="A0A2I7N868"/>
<dbReference type="KEGG" id="nba:CUN60_10210"/>
<gene>
    <name evidence="2" type="ORF">CUN60_10210</name>
</gene>
<dbReference type="Proteomes" id="UP000236655">
    <property type="component" value="Chromosome"/>
</dbReference>
<sequence>MSELYIKSELPNGIAWNWVKESFAIFREKPINFLFLSIAFILFSFFPFIGSILAVFVLVRIFLSIDKTVRGESFGLGLNFGEIIIRRNVLNYALASMLFDLFGMFIVEMLANYWHIDMKNQSMLADKRIIAALGGVSLFRMAFFGISLAIIAFNPKIPLFQALKLNWKLMLRHWAILLLAVFLLLPFLIIPLYLGIILAFASESSVIFAGGFFIISLTILVFIAVTTVFCYKIYVDGICNAR</sequence>
<protein>
    <submittedName>
        <fullName evidence="2">Uncharacterized protein</fullName>
    </submittedName>
</protein>
<dbReference type="EMBL" id="CP024847">
    <property type="protein sequence ID" value="AUR52653.1"/>
    <property type="molecule type" value="Genomic_DNA"/>
</dbReference>
<proteinExistence type="predicted"/>
<keyword evidence="1" id="KW-1133">Transmembrane helix</keyword>
<feature type="transmembrane region" description="Helical" evidence="1">
    <location>
        <begin position="129"/>
        <end position="153"/>
    </location>
</feature>
<organism evidence="2 3">
    <name type="scientific">Aquella oligotrophica</name>
    <dbReference type="NCBI Taxonomy" id="2067065"/>
    <lineage>
        <taxon>Bacteria</taxon>
        <taxon>Pseudomonadati</taxon>
        <taxon>Pseudomonadota</taxon>
        <taxon>Betaproteobacteria</taxon>
        <taxon>Neisseriales</taxon>
        <taxon>Neisseriaceae</taxon>
        <taxon>Aquella</taxon>
    </lineage>
</organism>
<name>A0A2I7N868_9NEIS</name>
<reference evidence="3" key="1">
    <citation type="submission" date="2017-11" db="EMBL/GenBank/DDBJ databases">
        <authorList>
            <person name="Chan K.G."/>
            <person name="Lee L.S."/>
        </authorList>
    </citation>
    <scope>NUCLEOTIDE SEQUENCE [LARGE SCALE GENOMIC DNA]</scope>
    <source>
        <strain evidence="3">DSM 100970</strain>
    </source>
</reference>
<evidence type="ECO:0000256" key="1">
    <source>
        <dbReference type="SAM" id="Phobius"/>
    </source>
</evidence>
<feature type="transmembrane region" description="Helical" evidence="1">
    <location>
        <begin position="207"/>
        <end position="234"/>
    </location>
</feature>